<accession>A0A833HLG1</accession>
<dbReference type="GO" id="GO:0016874">
    <property type="term" value="F:ligase activity"/>
    <property type="evidence" value="ECO:0007669"/>
    <property type="project" value="UniProtKB-KW"/>
</dbReference>
<evidence type="ECO:0000313" key="2">
    <source>
        <dbReference type="Proteomes" id="UP000465601"/>
    </source>
</evidence>
<dbReference type="Proteomes" id="UP000465601">
    <property type="component" value="Unassembled WGS sequence"/>
</dbReference>
<dbReference type="RefSeq" id="WP_151867109.1">
    <property type="nucleotide sequence ID" value="NZ_WBZB01000057.1"/>
</dbReference>
<comment type="caution">
    <text evidence="1">The sequence shown here is derived from an EMBL/GenBank/DDBJ whole genome shotgun (WGS) entry which is preliminary data.</text>
</comment>
<organism evidence="1 2">
    <name type="scientific">Alkaliphilus serpentinus</name>
    <dbReference type="NCBI Taxonomy" id="1482731"/>
    <lineage>
        <taxon>Bacteria</taxon>
        <taxon>Bacillati</taxon>
        <taxon>Bacillota</taxon>
        <taxon>Clostridia</taxon>
        <taxon>Peptostreptococcales</taxon>
        <taxon>Natronincolaceae</taxon>
        <taxon>Alkaliphilus</taxon>
    </lineage>
</organism>
<name>A0A833HLG1_9FIRM</name>
<reference evidence="1 2" key="1">
    <citation type="submission" date="2019-10" db="EMBL/GenBank/DDBJ databases">
        <title>Alkaliphilus serpentinus sp. nov. and Alkaliphilus pronyensis sp. nov., two novel anaerobic alkaliphilic species isolated from the serpentinized-hosted hydrothermal field of the Prony Bay (New Caledonia).</title>
        <authorList>
            <person name="Postec A."/>
        </authorList>
    </citation>
    <scope>NUCLEOTIDE SEQUENCE [LARGE SCALE GENOMIC DNA]</scope>
    <source>
        <strain evidence="1 2">LacT</strain>
    </source>
</reference>
<gene>
    <name evidence="1" type="ORF">F8153_14700</name>
</gene>
<dbReference type="SUPFAM" id="SSF55144">
    <property type="entry name" value="LigT-like"/>
    <property type="match status" value="1"/>
</dbReference>
<dbReference type="AlphaFoldDB" id="A0A833HLG1"/>
<keyword evidence="2" id="KW-1185">Reference proteome</keyword>
<protein>
    <submittedName>
        <fullName evidence="1">2'-5' RNA ligase family protein</fullName>
    </submittedName>
</protein>
<dbReference type="Gene3D" id="3.90.1140.10">
    <property type="entry name" value="Cyclic phosphodiesterase"/>
    <property type="match status" value="1"/>
</dbReference>
<dbReference type="InterPro" id="IPR009097">
    <property type="entry name" value="Cyclic_Pdiesterase"/>
</dbReference>
<sequence>MNKNAQRSVLCLFPENKIDGMEDFRQKYIFHPGKSVPFHITLFHNFLLPHEFNEGEISKLTEIAKSTPKFDFWAKPLSCFPTTKVLYLTPSPVTPIEALVTKLNQVFPNFINIKYGFPVFHMTIGLGNPIEESKKITDEFFERFSDVPLSLKAGNIGVYSQYGDEWRKHLSVNLGK</sequence>
<proteinExistence type="predicted"/>
<keyword evidence="1" id="KW-0436">Ligase</keyword>
<dbReference type="Pfam" id="PF13563">
    <property type="entry name" value="2_5_RNA_ligase2"/>
    <property type="match status" value="1"/>
</dbReference>
<evidence type="ECO:0000313" key="1">
    <source>
        <dbReference type="EMBL" id="KAB3525749.1"/>
    </source>
</evidence>
<dbReference type="OrthoDB" id="7210484at2"/>
<dbReference type="EMBL" id="WBZB01000057">
    <property type="protein sequence ID" value="KAB3525749.1"/>
    <property type="molecule type" value="Genomic_DNA"/>
</dbReference>